<feature type="region of interest" description="Disordered" evidence="1">
    <location>
        <begin position="112"/>
        <end position="131"/>
    </location>
</feature>
<dbReference type="AlphaFoldDB" id="A0A8H3LX58"/>
<evidence type="ECO:0000256" key="1">
    <source>
        <dbReference type="SAM" id="MobiDB-lite"/>
    </source>
</evidence>
<sequence length="198" mass="23278">MDNHKDISSDNVVKRGKIFIIIFYESIICDDASLKEEIEATPDTYLDFGNWLFVSTQIMTIKSNSLTTRSSSKFSNRSAVLCISPKLINDFVPFMLNINHLKHFFQEQRRNRSHSDLSRQQIKDGDEQVSNNNEEIGIERNVENQQTIVTVTTTYDQFVYEKYEKRIVNAINNRGVREDTFMIIRLRKYEEEMKKMTT</sequence>
<gene>
    <name evidence="2" type="ORF">RCL2_002075800</name>
</gene>
<protein>
    <submittedName>
        <fullName evidence="2">Uncharacterized protein</fullName>
    </submittedName>
</protein>
<dbReference type="Proteomes" id="UP000615446">
    <property type="component" value="Unassembled WGS sequence"/>
</dbReference>
<feature type="compositionally biased region" description="Basic and acidic residues" evidence="1">
    <location>
        <begin position="112"/>
        <end position="126"/>
    </location>
</feature>
<dbReference type="EMBL" id="BLAL01000229">
    <property type="protein sequence ID" value="GES94016.1"/>
    <property type="molecule type" value="Genomic_DNA"/>
</dbReference>
<proteinExistence type="predicted"/>
<reference evidence="2" key="1">
    <citation type="submission" date="2019-10" db="EMBL/GenBank/DDBJ databases">
        <title>Conservation and host-specific expression of non-tandemly repeated heterogenous ribosome RNA gene in arbuscular mycorrhizal fungi.</title>
        <authorList>
            <person name="Maeda T."/>
            <person name="Kobayashi Y."/>
            <person name="Nakagawa T."/>
            <person name="Ezawa T."/>
            <person name="Yamaguchi K."/>
            <person name="Bino T."/>
            <person name="Nishimoto Y."/>
            <person name="Shigenobu S."/>
            <person name="Kawaguchi M."/>
        </authorList>
    </citation>
    <scope>NUCLEOTIDE SEQUENCE</scope>
    <source>
        <strain evidence="2">HR1</strain>
    </source>
</reference>
<evidence type="ECO:0000313" key="3">
    <source>
        <dbReference type="Proteomes" id="UP000615446"/>
    </source>
</evidence>
<organism evidence="2 3">
    <name type="scientific">Rhizophagus clarus</name>
    <dbReference type="NCBI Taxonomy" id="94130"/>
    <lineage>
        <taxon>Eukaryota</taxon>
        <taxon>Fungi</taxon>
        <taxon>Fungi incertae sedis</taxon>
        <taxon>Mucoromycota</taxon>
        <taxon>Glomeromycotina</taxon>
        <taxon>Glomeromycetes</taxon>
        <taxon>Glomerales</taxon>
        <taxon>Glomeraceae</taxon>
        <taxon>Rhizophagus</taxon>
    </lineage>
</organism>
<evidence type="ECO:0000313" key="2">
    <source>
        <dbReference type="EMBL" id="GES94016.1"/>
    </source>
</evidence>
<name>A0A8H3LX58_9GLOM</name>
<accession>A0A8H3LX58</accession>
<comment type="caution">
    <text evidence="2">The sequence shown here is derived from an EMBL/GenBank/DDBJ whole genome shotgun (WGS) entry which is preliminary data.</text>
</comment>